<gene>
    <name evidence="1" type="ORF">ERS008472_03454</name>
</gene>
<organism evidence="1 2">
    <name type="scientific">Yersinia thracica</name>
    <dbReference type="NCBI Taxonomy" id="2890319"/>
    <lineage>
        <taxon>Bacteria</taxon>
        <taxon>Pseudomonadati</taxon>
        <taxon>Pseudomonadota</taxon>
        <taxon>Gammaproteobacteria</taxon>
        <taxon>Enterobacterales</taxon>
        <taxon>Yersiniaceae</taxon>
        <taxon>Yersinia</taxon>
    </lineage>
</organism>
<evidence type="ECO:0000313" key="2">
    <source>
        <dbReference type="Proteomes" id="UP000041882"/>
    </source>
</evidence>
<evidence type="ECO:0000313" key="1">
    <source>
        <dbReference type="EMBL" id="CNI18489.1"/>
    </source>
</evidence>
<accession>A0A0T9QMB1</accession>
<proteinExistence type="predicted"/>
<keyword evidence="2" id="KW-1185">Reference proteome</keyword>
<dbReference type="RefSeq" id="WP_050115930.1">
    <property type="nucleotide sequence ID" value="NZ_CQAW01000020.1"/>
</dbReference>
<dbReference type="EMBL" id="CQAW01000020">
    <property type="protein sequence ID" value="CNI18489.1"/>
    <property type="molecule type" value="Genomic_DNA"/>
</dbReference>
<sequence>MKRSSVVNPYYDMDVTLQRNINNHLDQLFKNHSKILMLRVDFAYRKDSHEFSCQDIHGITGDMVQLLIEIKNIKGLSGYIWVLEQTQTHGLHIHAAFYLNGQIRSKVWPTFAEICNRWEVITRGEGYAHRCEPKEHYFIRGEQIIDYRNHKGVAGMKYILSYLAKQNQKENGRVYGVSNLPERSVRGRRRHY</sequence>
<reference evidence="2" key="1">
    <citation type="submission" date="2015-03" db="EMBL/GenBank/DDBJ databases">
        <authorList>
            <consortium name="Pathogen Informatics"/>
            <person name="Murphy D."/>
        </authorList>
    </citation>
    <scope>NUCLEOTIDE SEQUENCE [LARGE SCALE GENOMIC DNA]</scope>
    <source>
        <strain evidence="2">IP6945</strain>
    </source>
</reference>
<protein>
    <submittedName>
        <fullName evidence="1">Protein of uncharacterized function (DUF3296)</fullName>
    </submittedName>
</protein>
<name>A0A0T9QMB1_9GAMM</name>
<dbReference type="Proteomes" id="UP000041882">
    <property type="component" value="Unassembled WGS sequence"/>
</dbReference>
<dbReference type="AlphaFoldDB" id="A0A0T9QMB1"/>